<keyword evidence="2" id="KW-1185">Reference proteome</keyword>
<sequence>MIHLSSIDIEGCNRLQVIKFIKNSCYYLAFLCHFPVKAASSNWQERHVILGCIRLGSASSGIHPNTRKVVEHVKLCKGSWCQASPKLRFAKISETQRKWCILHVF</sequence>
<organism evidence="1 2">
    <name type="scientific">Sorghum bicolor</name>
    <name type="common">Sorghum</name>
    <name type="synonym">Sorghum vulgare</name>
    <dbReference type="NCBI Taxonomy" id="4558"/>
    <lineage>
        <taxon>Eukaryota</taxon>
        <taxon>Viridiplantae</taxon>
        <taxon>Streptophyta</taxon>
        <taxon>Embryophyta</taxon>
        <taxon>Tracheophyta</taxon>
        <taxon>Spermatophyta</taxon>
        <taxon>Magnoliopsida</taxon>
        <taxon>Liliopsida</taxon>
        <taxon>Poales</taxon>
        <taxon>Poaceae</taxon>
        <taxon>PACMAD clade</taxon>
        <taxon>Panicoideae</taxon>
        <taxon>Andropogonodae</taxon>
        <taxon>Andropogoneae</taxon>
        <taxon>Sorghinae</taxon>
        <taxon>Sorghum</taxon>
    </lineage>
</organism>
<evidence type="ECO:0000313" key="2">
    <source>
        <dbReference type="Proteomes" id="UP000000768"/>
    </source>
</evidence>
<dbReference type="AlphaFoldDB" id="A0A1W0W5B6"/>
<protein>
    <submittedName>
        <fullName evidence="1">Uncharacterized protein</fullName>
    </submittedName>
</protein>
<dbReference type="Gramene" id="OQU89587">
    <property type="protein sequence ID" value="OQU89587"/>
    <property type="gene ID" value="SORBI_3002G219366"/>
</dbReference>
<dbReference type="Proteomes" id="UP000000768">
    <property type="component" value="Chromosome 2"/>
</dbReference>
<name>A0A1W0W5B6_SORBI</name>
<accession>A0A1W0W5B6</accession>
<gene>
    <name evidence="1" type="ORF">SORBI_3002G219366</name>
</gene>
<proteinExistence type="predicted"/>
<reference evidence="1 2" key="1">
    <citation type="journal article" date="2009" name="Nature">
        <title>The Sorghum bicolor genome and the diversification of grasses.</title>
        <authorList>
            <person name="Paterson A.H."/>
            <person name="Bowers J.E."/>
            <person name="Bruggmann R."/>
            <person name="Dubchak I."/>
            <person name="Grimwood J."/>
            <person name="Gundlach H."/>
            <person name="Haberer G."/>
            <person name="Hellsten U."/>
            <person name="Mitros T."/>
            <person name="Poliakov A."/>
            <person name="Schmutz J."/>
            <person name="Spannagl M."/>
            <person name="Tang H."/>
            <person name="Wang X."/>
            <person name="Wicker T."/>
            <person name="Bharti A.K."/>
            <person name="Chapman J."/>
            <person name="Feltus F.A."/>
            <person name="Gowik U."/>
            <person name="Grigoriev I.V."/>
            <person name="Lyons E."/>
            <person name="Maher C.A."/>
            <person name="Martis M."/>
            <person name="Narechania A."/>
            <person name="Otillar R.P."/>
            <person name="Penning B.W."/>
            <person name="Salamov A.A."/>
            <person name="Wang Y."/>
            <person name="Zhang L."/>
            <person name="Carpita N.C."/>
            <person name="Freeling M."/>
            <person name="Gingle A.R."/>
            <person name="Hash C.T."/>
            <person name="Keller B."/>
            <person name="Klein P."/>
            <person name="Kresovich S."/>
            <person name="McCann M.C."/>
            <person name="Ming R."/>
            <person name="Peterson D.G."/>
            <person name="Mehboob-ur-Rahman"/>
            <person name="Ware D."/>
            <person name="Westhoff P."/>
            <person name="Mayer K.F."/>
            <person name="Messing J."/>
            <person name="Rokhsar D.S."/>
        </authorList>
    </citation>
    <scope>NUCLEOTIDE SEQUENCE [LARGE SCALE GENOMIC DNA]</scope>
    <source>
        <strain evidence="2">cv. BTx623</strain>
    </source>
</reference>
<evidence type="ECO:0000313" key="1">
    <source>
        <dbReference type="EMBL" id="OQU89587.1"/>
    </source>
</evidence>
<dbReference type="InParanoid" id="A0A1W0W5B6"/>
<reference evidence="2" key="2">
    <citation type="journal article" date="2018" name="Plant J.">
        <title>The Sorghum bicolor reference genome: improved assembly, gene annotations, a transcriptome atlas, and signatures of genome organization.</title>
        <authorList>
            <person name="McCormick R.F."/>
            <person name="Truong S.K."/>
            <person name="Sreedasyam A."/>
            <person name="Jenkins J."/>
            <person name="Shu S."/>
            <person name="Sims D."/>
            <person name="Kennedy M."/>
            <person name="Amirebrahimi M."/>
            <person name="Weers B.D."/>
            <person name="McKinley B."/>
            <person name="Mattison A."/>
            <person name="Morishige D.T."/>
            <person name="Grimwood J."/>
            <person name="Schmutz J."/>
            <person name="Mullet J.E."/>
        </authorList>
    </citation>
    <scope>NUCLEOTIDE SEQUENCE [LARGE SCALE GENOMIC DNA]</scope>
    <source>
        <strain evidence="2">cv. BTx623</strain>
    </source>
</reference>
<dbReference type="EMBL" id="CM000761">
    <property type="protein sequence ID" value="OQU89587.1"/>
    <property type="molecule type" value="Genomic_DNA"/>
</dbReference>